<feature type="domain" description="THAP-type" evidence="7">
    <location>
        <begin position="1"/>
        <end position="85"/>
    </location>
</feature>
<sequence>MSSDKHCCVPGCKDTEGIHQVLHKFPNPEGDRERFNKWLYAIGGDILNLENERIYKYRRVCRTHFEDKYLCRNNKISNIAVPTLNMPAPLSLKRTSAKRQPLQQIHDLQKPSKSSDPISTHCAYMQPTSMNIEKVVIHKENIDPDTLMLHEHNIPLSNLPVTEKSMEQNLGEKQAAKKKTKHRFLTKAEKELQQKLVAARIKISKMKNKVKKQAANIKAAKKLVTNPAVLDVLENCSSTAKLLMQLQWREDRKKEKGRRFTLQEKIAALSILKQSPKGYRFLRKIFILPAQQTVIKLIQMSNLMPGINSNIFSQLKTKAESMKPQEKLCIILFDEISLKANITYQERKDKISGLVDNGQERKAEFADHAQVFMVRGLMYNYKQAVSYTFSSSATKGPELAKQIKEVVKGLQEAGLIVVASVCDQGTNNRQALKLLINETRGVYLRKGEEPKENIILINEQEVIPLYDPPHLLKGIRNNLLTKNLEYYTKEGIIKTAKWSHLQLLYNENPGYKGIKLIPKLTENHVNPEKINKMKVKFASQIFSRTVASNMGYLADKNILPTESKDTADLLIFMDNIFDSVNGSNLKNKYAKPLLGPVTPNSVHHKTWVEAIQMFEKMSFITASGKKETVPTVANWVWTLKGIQMLLKKLKDKHNISSVWLRHLNQDPLENFFSAVRSHGCRNNNPTCDQFESAFATLLINNLSSVHTQGKNCENDLCNALYSFVLNENTKATATSINIQNILDINLESVEMKKNDPRVFAPLQYVSGYFLKKAKSKFFKNCSICNTDFCSDEQIEYIKYREYAGRRWLCSPSNKLIELISNLQDIINHIVKENLEALNLKEILKTAIVTLIDLDVIQCAFHRNKIIEYLLNTVIRFMTYNYCKVINRILSGRHDVEDEEDKVQIKAKKYHKKCFKRKK</sequence>
<dbReference type="Pfam" id="PF05485">
    <property type="entry name" value="THAP"/>
    <property type="match status" value="1"/>
</dbReference>
<keyword evidence="1" id="KW-0479">Metal-binding</keyword>
<keyword evidence="3" id="KW-0862">Zinc</keyword>
<dbReference type="Pfam" id="PF12017">
    <property type="entry name" value="Tnp_P_element"/>
    <property type="match status" value="1"/>
</dbReference>
<dbReference type="PANTHER" id="PTHR47577:SF2">
    <property type="entry name" value="THAP DOMAIN CONTAINING 9"/>
    <property type="match status" value="1"/>
</dbReference>
<dbReference type="PANTHER" id="PTHR47577">
    <property type="entry name" value="THAP DOMAIN-CONTAINING PROTEIN 6"/>
    <property type="match status" value="1"/>
</dbReference>
<evidence type="ECO:0000256" key="5">
    <source>
        <dbReference type="PROSITE-ProRule" id="PRU00309"/>
    </source>
</evidence>
<dbReference type="GO" id="GO:0008270">
    <property type="term" value="F:zinc ion binding"/>
    <property type="evidence" value="ECO:0007669"/>
    <property type="project" value="UniProtKB-KW"/>
</dbReference>
<evidence type="ECO:0000256" key="4">
    <source>
        <dbReference type="ARBA" id="ARBA00023125"/>
    </source>
</evidence>
<feature type="coiled-coil region" evidence="6">
    <location>
        <begin position="189"/>
        <end position="223"/>
    </location>
</feature>
<dbReference type="InterPro" id="IPR048366">
    <property type="entry name" value="TNP-like_GBD"/>
</dbReference>
<dbReference type="InterPro" id="IPR048367">
    <property type="entry name" value="TNP-like_RNaseH_C"/>
</dbReference>
<dbReference type="SMART" id="SM00980">
    <property type="entry name" value="THAP"/>
    <property type="match status" value="1"/>
</dbReference>
<comment type="caution">
    <text evidence="8">The sequence shown here is derived from an EMBL/GenBank/DDBJ whole genome shotgun (WGS) entry which is preliminary data.</text>
</comment>
<dbReference type="InterPro" id="IPR048365">
    <property type="entry name" value="TNP-like_RNaseH_N"/>
</dbReference>
<keyword evidence="6" id="KW-0175">Coiled coil</keyword>
<dbReference type="SUPFAM" id="SSF57716">
    <property type="entry name" value="Glucocorticoid receptor-like (DNA-binding domain)"/>
    <property type="match status" value="1"/>
</dbReference>
<dbReference type="AlphaFoldDB" id="A0AAV1L3U3"/>
<dbReference type="Pfam" id="PF21787">
    <property type="entry name" value="TNP-like_RNaseH_N"/>
    <property type="match status" value="1"/>
</dbReference>
<evidence type="ECO:0000256" key="2">
    <source>
        <dbReference type="ARBA" id="ARBA00022771"/>
    </source>
</evidence>
<evidence type="ECO:0000256" key="6">
    <source>
        <dbReference type="SAM" id="Coils"/>
    </source>
</evidence>
<dbReference type="SMART" id="SM00692">
    <property type="entry name" value="DM3"/>
    <property type="match status" value="1"/>
</dbReference>
<evidence type="ECO:0000256" key="1">
    <source>
        <dbReference type="ARBA" id="ARBA00022723"/>
    </source>
</evidence>
<dbReference type="Pfam" id="PF21788">
    <property type="entry name" value="TNP-like_GBD"/>
    <property type="match status" value="1"/>
</dbReference>
<dbReference type="InterPro" id="IPR021896">
    <property type="entry name" value="THAP9-like_HTH"/>
</dbReference>
<organism evidence="8 9">
    <name type="scientific">Parnassius mnemosyne</name>
    <name type="common">clouded apollo</name>
    <dbReference type="NCBI Taxonomy" id="213953"/>
    <lineage>
        <taxon>Eukaryota</taxon>
        <taxon>Metazoa</taxon>
        <taxon>Ecdysozoa</taxon>
        <taxon>Arthropoda</taxon>
        <taxon>Hexapoda</taxon>
        <taxon>Insecta</taxon>
        <taxon>Pterygota</taxon>
        <taxon>Neoptera</taxon>
        <taxon>Endopterygota</taxon>
        <taxon>Lepidoptera</taxon>
        <taxon>Glossata</taxon>
        <taxon>Ditrysia</taxon>
        <taxon>Papilionoidea</taxon>
        <taxon>Papilionidae</taxon>
        <taxon>Parnassiinae</taxon>
        <taxon>Parnassini</taxon>
        <taxon>Parnassius</taxon>
        <taxon>Driopa</taxon>
    </lineage>
</organism>
<keyword evidence="2 5" id="KW-0863">Zinc-finger</keyword>
<dbReference type="GO" id="GO:0003677">
    <property type="term" value="F:DNA binding"/>
    <property type="evidence" value="ECO:0007669"/>
    <property type="project" value="UniProtKB-UniRule"/>
</dbReference>
<gene>
    <name evidence="8" type="ORF">PARMNEM_LOCUS9309</name>
</gene>
<protein>
    <recommendedName>
        <fullName evidence="7">THAP-type domain-containing protein</fullName>
    </recommendedName>
</protein>
<dbReference type="Proteomes" id="UP001314205">
    <property type="component" value="Unassembled WGS sequence"/>
</dbReference>
<dbReference type="InterPro" id="IPR006612">
    <property type="entry name" value="THAP_Znf"/>
</dbReference>
<evidence type="ECO:0000313" key="8">
    <source>
        <dbReference type="EMBL" id="CAK1588707.1"/>
    </source>
</evidence>
<proteinExistence type="predicted"/>
<name>A0AAV1L3U3_9NEOP</name>
<keyword evidence="4 5" id="KW-0238">DNA-binding</keyword>
<dbReference type="EMBL" id="CAVLGL010000082">
    <property type="protein sequence ID" value="CAK1588707.1"/>
    <property type="molecule type" value="Genomic_DNA"/>
</dbReference>
<accession>A0AAV1L3U3</accession>
<dbReference type="Pfam" id="PF21789">
    <property type="entry name" value="TNP-like_RNaseH_C"/>
    <property type="match status" value="1"/>
</dbReference>
<evidence type="ECO:0000259" key="7">
    <source>
        <dbReference type="PROSITE" id="PS50950"/>
    </source>
</evidence>
<evidence type="ECO:0000256" key="3">
    <source>
        <dbReference type="ARBA" id="ARBA00022833"/>
    </source>
</evidence>
<dbReference type="PROSITE" id="PS50950">
    <property type="entry name" value="ZF_THAP"/>
    <property type="match status" value="1"/>
</dbReference>
<keyword evidence="9" id="KW-1185">Reference proteome</keyword>
<evidence type="ECO:0000313" key="9">
    <source>
        <dbReference type="Proteomes" id="UP001314205"/>
    </source>
</evidence>
<reference evidence="8 9" key="1">
    <citation type="submission" date="2023-11" db="EMBL/GenBank/DDBJ databases">
        <authorList>
            <person name="Hedman E."/>
            <person name="Englund M."/>
            <person name="Stromberg M."/>
            <person name="Nyberg Akerstrom W."/>
            <person name="Nylinder S."/>
            <person name="Jareborg N."/>
            <person name="Kallberg Y."/>
            <person name="Kronander E."/>
        </authorList>
    </citation>
    <scope>NUCLEOTIDE SEQUENCE [LARGE SCALE GENOMIC DNA]</scope>
</reference>